<reference evidence="3 4" key="2">
    <citation type="journal article" date="2005" name="Science">
        <title>The genome of the basidiomycetous yeast and human pathogen Cryptococcus neoformans.</title>
        <authorList>
            <person name="Loftus B.J."/>
            <person name="Fung E."/>
            <person name="Roncaglia P."/>
            <person name="Rowley D."/>
            <person name="Amedeo P."/>
            <person name="Bruno D."/>
            <person name="Vamathevan J."/>
            <person name="Miranda M."/>
            <person name="Anderson I.J."/>
            <person name="Fraser J.A."/>
            <person name="Allen J.E."/>
            <person name="Bosdet I.E."/>
            <person name="Brent M.R."/>
            <person name="Chiu R."/>
            <person name="Doering T.L."/>
            <person name="Donlin M.J."/>
            <person name="D'Souza C.A."/>
            <person name="Fox D.S."/>
            <person name="Grinberg V."/>
            <person name="Fu J."/>
            <person name="Fukushima M."/>
            <person name="Haas B.J."/>
            <person name="Huang J.C."/>
            <person name="Janbon G."/>
            <person name="Jones S.J."/>
            <person name="Koo H.L."/>
            <person name="Krzywinski M.I."/>
            <person name="Kwon-Chung J.K."/>
            <person name="Lengeler K.B."/>
            <person name="Maiti R."/>
            <person name="Marra M.A."/>
            <person name="Marra R.E."/>
            <person name="Mathewson C.A."/>
            <person name="Mitchell T.G."/>
            <person name="Pertea M."/>
            <person name="Riggs F.R."/>
            <person name="Salzberg S.L."/>
            <person name="Schein J.E."/>
            <person name="Shvartsbeyn A."/>
            <person name="Shin H."/>
            <person name="Shumway M."/>
            <person name="Specht C.A."/>
            <person name="Suh B.B."/>
            <person name="Tenney A."/>
            <person name="Utterback T.R."/>
            <person name="Wickes B.L."/>
            <person name="Wortman J.R."/>
            <person name="Wye N.H."/>
            <person name="Kronstad J.W."/>
            <person name="Lodge J.K."/>
            <person name="Heitman J."/>
            <person name="Davis R.W."/>
            <person name="Fraser C.M."/>
            <person name="Hyman R.W."/>
        </authorList>
    </citation>
    <scope>NUCLEOTIDE SEQUENCE [LARGE SCALE GENOMIC DNA]</scope>
    <source>
        <strain evidence="3">JEC21</strain>
        <strain evidence="4">JEC21 / ATCC MYA-565</strain>
    </source>
</reference>
<evidence type="ECO:0000313" key="4">
    <source>
        <dbReference type="Proteomes" id="UP000002149"/>
    </source>
</evidence>
<dbReference type="HOGENOM" id="CLU_485721_0_0_1"/>
<feature type="compositionally biased region" description="Basic residues" evidence="1">
    <location>
        <begin position="324"/>
        <end position="334"/>
    </location>
</feature>
<gene>
    <name evidence="2" type="ordered locus">CNH03670</name>
    <name evidence="3" type="ordered locus">CNL03670</name>
</gene>
<dbReference type="STRING" id="214684.Q5K923"/>
<feature type="region of interest" description="Disordered" evidence="1">
    <location>
        <begin position="324"/>
        <end position="406"/>
    </location>
</feature>
<dbReference type="VEuPathDB" id="FungiDB:CNL03670"/>
<feature type="compositionally biased region" description="Basic and acidic residues" evidence="1">
    <location>
        <begin position="339"/>
        <end position="348"/>
    </location>
</feature>
<feature type="compositionally biased region" description="Acidic residues" evidence="1">
    <location>
        <begin position="369"/>
        <end position="390"/>
    </location>
</feature>
<reference evidence="3" key="3">
    <citation type="submission" date="2015-11" db="EMBL/GenBank/DDBJ databases">
        <authorList>
            <person name="Janbon G."/>
            <person name="Paulet D."/>
            <person name="Chon C.C."/>
            <person name="Mornico D."/>
        </authorList>
    </citation>
    <scope>NUCLEOTIDE SEQUENCE</scope>
    <source>
        <strain evidence="3">JEC21</strain>
    </source>
</reference>
<accession>Q55LQ0</accession>
<feature type="compositionally biased region" description="Basic and acidic residues" evidence="1">
    <location>
        <begin position="423"/>
        <end position="435"/>
    </location>
</feature>
<evidence type="ECO:0000313" key="2">
    <source>
        <dbReference type="EMBL" id="AAW45222.1"/>
    </source>
</evidence>
<dbReference type="Proteomes" id="UP000002149">
    <property type="component" value="Chromosome 8"/>
</dbReference>
<evidence type="ECO:0000256" key="1">
    <source>
        <dbReference type="SAM" id="MobiDB-lite"/>
    </source>
</evidence>
<dbReference type="KEGG" id="cne:CNH03670"/>
<sequence length="561" mass="65650">MTSTFRQPSLFDHFHRIPNPYAQKGLEYVTPGKELRKLKRKEQKERRIEQRRAHLKKRSQLLAERATIVAKRPVWHDIPDWGDRTDCPLFKLPPEILDLCFGTELDNDLSLREYIALAAVSRYFRQQFTSEVFLAIFLHVTGDCRESLDKHAEHIFSTHVEDWREEKPLPKISESIYIASMPHDQWTRAEYEYHTALQKFYRSRYMVMYLRGEIHRCPSGGTNKWIGNVSYTHSNTMGDKSIYYSSTVPGLKDGETYDPKDPTCLHADVLDKSIYPCCSDWSMDTEIDEDEPELNKWKTIVENYHVTYESDFWNRKAEEILRRRRRKRYRRKQSSRPGEPAKRVDTKLDLSSSDDSGYDTDDLQKLVNDDELGNETEDGLDGYDGDNEDTAEGKNDEINSEVPENQEKLELMMLRTLAIKARDSREAYEKRKEGEETKDEPESDDGWVVPLPGDPEREALALKFLEYVLEPEPHDHWPSHVRRTIARNINSHAVAEDDAIEVYGVTKEELYGLKHYHGALWEKTDLVLYPRMAVEALTLRSHGGPLGHYRFIIDRHARKLR</sequence>
<protein>
    <submittedName>
        <fullName evidence="3">Expressed protein</fullName>
    </submittedName>
</protein>
<dbReference type="AlphaFoldDB" id="Q5K923"/>
<reference evidence="3" key="1">
    <citation type="submission" date="2004-05" db="EMBL/GenBank/DDBJ databases">
        <authorList>
            <person name="Loftus B."/>
            <person name="Amedeo P."/>
            <person name="Roncaglia P."/>
            <person name="Vamathevan J."/>
            <person name="Utterback T."/>
            <person name="Van Aken S."/>
            <person name="Fraser C."/>
        </authorList>
    </citation>
    <scope>NUCLEOTIDE SEQUENCE</scope>
    <source>
        <strain evidence="3">JEC21</strain>
    </source>
</reference>
<keyword evidence="4" id="KW-1185">Reference proteome</keyword>
<feature type="region of interest" description="Disordered" evidence="1">
    <location>
        <begin position="423"/>
        <end position="450"/>
    </location>
</feature>
<dbReference type="OrthoDB" id="2565042at2759"/>
<dbReference type="EMBL" id="AE017348">
    <property type="protein sequence ID" value="AAW45222.1"/>
    <property type="molecule type" value="Genomic_DNA"/>
</dbReference>
<name>Q5K923_CRYD1</name>
<organism evidence="3 4">
    <name type="scientific">Cryptococcus deneoformans (strain JEC21 / ATCC MYA-565)</name>
    <name type="common">Cryptococcus neoformans var. neoformans serotype D</name>
    <dbReference type="NCBI Taxonomy" id="214684"/>
    <lineage>
        <taxon>Eukaryota</taxon>
        <taxon>Fungi</taxon>
        <taxon>Dikarya</taxon>
        <taxon>Basidiomycota</taxon>
        <taxon>Agaricomycotina</taxon>
        <taxon>Tremellomycetes</taxon>
        <taxon>Tremellales</taxon>
        <taxon>Cryptococcaceae</taxon>
        <taxon>Cryptococcus</taxon>
        <taxon>Cryptococcus neoformans species complex</taxon>
    </lineage>
</organism>
<dbReference type="RefSeq" id="XP_572529.1">
    <property type="nucleotide sequence ID" value="XM_572529.2"/>
</dbReference>
<proteinExistence type="predicted"/>
<evidence type="ECO:0000313" key="3">
    <source>
        <dbReference type="EMBL" id="AAW46413.1"/>
    </source>
</evidence>
<feature type="compositionally biased region" description="Acidic residues" evidence="1">
    <location>
        <begin position="436"/>
        <end position="445"/>
    </location>
</feature>
<dbReference type="GeneID" id="3259133"/>
<dbReference type="Proteomes" id="UP000002149">
    <property type="component" value="Chromosome 12"/>
</dbReference>
<accession>Q5K923</accession>
<dbReference type="PaxDb" id="214684-Q5K923"/>
<dbReference type="EMBL" id="AE017352">
    <property type="protein sequence ID" value="AAW46413.1"/>
    <property type="molecule type" value="Genomic_DNA"/>
</dbReference>